<dbReference type="KEGG" id="mdb:OVN18_02170"/>
<evidence type="ECO:0000313" key="1">
    <source>
        <dbReference type="EMBL" id="WAB81850.1"/>
    </source>
</evidence>
<evidence type="ECO:0000313" key="2">
    <source>
        <dbReference type="Proteomes" id="UP001164706"/>
    </source>
</evidence>
<keyword evidence="2" id="KW-1185">Reference proteome</keyword>
<dbReference type="Proteomes" id="UP001164706">
    <property type="component" value="Chromosome"/>
</dbReference>
<organism evidence="1 2">
    <name type="scientific">Microcella daejeonensis</name>
    <dbReference type="NCBI Taxonomy" id="2994971"/>
    <lineage>
        <taxon>Bacteria</taxon>
        <taxon>Bacillati</taxon>
        <taxon>Actinomycetota</taxon>
        <taxon>Actinomycetes</taxon>
        <taxon>Micrococcales</taxon>
        <taxon>Microbacteriaceae</taxon>
        <taxon>Microcella</taxon>
    </lineage>
</organism>
<dbReference type="EMBL" id="CP113089">
    <property type="protein sequence ID" value="WAB81850.1"/>
    <property type="molecule type" value="Genomic_DNA"/>
</dbReference>
<gene>
    <name evidence="1" type="ORF">OVN18_02170</name>
</gene>
<accession>A0A9E8MLJ6</accession>
<dbReference type="RefSeq" id="WP_267737910.1">
    <property type="nucleotide sequence ID" value="NZ_CP113089.1"/>
</dbReference>
<dbReference type="GO" id="GO:0008237">
    <property type="term" value="F:metallopeptidase activity"/>
    <property type="evidence" value="ECO:0007669"/>
    <property type="project" value="InterPro"/>
</dbReference>
<protein>
    <submittedName>
        <fullName evidence="1">Uncharacterized protein</fullName>
    </submittedName>
</protein>
<dbReference type="Gene3D" id="3.40.390.10">
    <property type="entry name" value="Collagenase (Catalytic Domain)"/>
    <property type="match status" value="1"/>
</dbReference>
<reference evidence="1" key="1">
    <citation type="submission" date="2022-11" db="EMBL/GenBank/DDBJ databases">
        <title>Description of Microcella daejonensis nov. sp, isolated from riverside soil.</title>
        <authorList>
            <person name="Molina K.M."/>
            <person name="Kim S.B."/>
        </authorList>
    </citation>
    <scope>NUCLEOTIDE SEQUENCE</scope>
    <source>
        <strain evidence="1">MMS21-STM12</strain>
    </source>
</reference>
<dbReference type="InterPro" id="IPR024079">
    <property type="entry name" value="MetalloPept_cat_dom_sf"/>
</dbReference>
<proteinExistence type="predicted"/>
<name>A0A9E8MLJ6_9MICO</name>
<dbReference type="AlphaFoldDB" id="A0A9E8MLJ6"/>
<sequence>MAGHNRVSADRINLVFAPWGWDDTGLFEEAATAYLNWSGTAQLWDEVGMPVAPDSTSATVSFADLGVFGMEPFRSRRDLFNVWTTRLSPPAPYDWLESQTTPNWAPDQVVVVLALRDGAGEVKSSVAGDGSMFDDPARLERFTDQPFANAVVAVEPGSFVLANRVVAHELGHALFSLADEYVGRETGFDGDARNAFWPSCADDQQRAEAWWSSSIGEYDDQLDYWAEEVTSAGFGPTRAELVRMRDENRTAYVAEGCFGVPGSVRSTADSIMGFNFPAFGVTNRRWAEQVLDLWTGE</sequence>